<proteinExistence type="predicted"/>
<dbReference type="AlphaFoldDB" id="A0A502IL95"/>
<dbReference type="Proteomes" id="UP000320914">
    <property type="component" value="Unassembled WGS sequence"/>
</dbReference>
<reference evidence="1 2" key="1">
    <citation type="journal article" date="2019" name="Environ. Microbiol.">
        <title>Species interactions and distinct microbial communities in high Arctic permafrost affected cryosols are associated with the CH4 and CO2 gas fluxes.</title>
        <authorList>
            <person name="Altshuler I."/>
            <person name="Hamel J."/>
            <person name="Turney S."/>
            <person name="Magnuson E."/>
            <person name="Levesque R."/>
            <person name="Greer C."/>
            <person name="Whyte L.G."/>
        </authorList>
    </citation>
    <scope>NUCLEOTIDE SEQUENCE [LARGE SCALE GENOMIC DNA]</scope>
    <source>
        <strain evidence="1 2">OWC5</strain>
    </source>
</reference>
<accession>A0A502IL95</accession>
<protein>
    <submittedName>
        <fullName evidence="1">Uncharacterized protein</fullName>
    </submittedName>
</protein>
<comment type="caution">
    <text evidence="1">The sequence shown here is derived from an EMBL/GenBank/DDBJ whole genome shotgun (WGS) entry which is preliminary data.</text>
</comment>
<evidence type="ECO:0000313" key="1">
    <source>
        <dbReference type="EMBL" id="TPG86248.1"/>
    </source>
</evidence>
<sequence>MGASLLAKAAFHSTSSLNDTPLSRADSLPQGVVVFSDQSSAFGSRSGNITSVNPNLLKSVMRDGYNRPIR</sequence>
<gene>
    <name evidence="1" type="ORF">EAH74_05150</name>
</gene>
<evidence type="ECO:0000313" key="2">
    <source>
        <dbReference type="Proteomes" id="UP000320914"/>
    </source>
</evidence>
<dbReference type="EMBL" id="RCZA01000002">
    <property type="protein sequence ID" value="TPG86248.1"/>
    <property type="molecule type" value="Genomic_DNA"/>
</dbReference>
<name>A0A502IL95_9PSED</name>
<organism evidence="1 2">
    <name type="scientific">Pseudomonas mandelii</name>
    <dbReference type="NCBI Taxonomy" id="75612"/>
    <lineage>
        <taxon>Bacteria</taxon>
        <taxon>Pseudomonadati</taxon>
        <taxon>Pseudomonadota</taxon>
        <taxon>Gammaproteobacteria</taxon>
        <taxon>Pseudomonadales</taxon>
        <taxon>Pseudomonadaceae</taxon>
        <taxon>Pseudomonas</taxon>
    </lineage>
</organism>